<dbReference type="PANTHER" id="PTHR24567:SF74">
    <property type="entry name" value="HTH-TYPE TRANSCRIPTIONAL REGULATOR ARCR"/>
    <property type="match status" value="1"/>
</dbReference>
<keyword evidence="7" id="KW-1185">Reference proteome</keyword>
<proteinExistence type="predicted"/>
<dbReference type="PROSITE" id="PS51063">
    <property type="entry name" value="HTH_CRP_2"/>
    <property type="match status" value="1"/>
</dbReference>
<dbReference type="GO" id="GO:0003700">
    <property type="term" value="F:DNA-binding transcription factor activity"/>
    <property type="evidence" value="ECO:0007669"/>
    <property type="project" value="TreeGrafter"/>
</dbReference>
<evidence type="ECO:0000259" key="5">
    <source>
        <dbReference type="PROSITE" id="PS51063"/>
    </source>
</evidence>
<dbReference type="Pfam" id="PF13545">
    <property type="entry name" value="HTH_Crp_2"/>
    <property type="match status" value="1"/>
</dbReference>
<dbReference type="SUPFAM" id="SSF51206">
    <property type="entry name" value="cAMP-binding domain-like"/>
    <property type="match status" value="1"/>
</dbReference>
<dbReference type="GO" id="GO:0005829">
    <property type="term" value="C:cytosol"/>
    <property type="evidence" value="ECO:0007669"/>
    <property type="project" value="TreeGrafter"/>
</dbReference>
<dbReference type="InterPro" id="IPR000595">
    <property type="entry name" value="cNMP-bd_dom"/>
</dbReference>
<dbReference type="KEGG" id="swi:Swit_3029"/>
<keyword evidence="1" id="KW-0805">Transcription regulation</keyword>
<dbReference type="Gene3D" id="2.60.120.10">
    <property type="entry name" value="Jelly Rolls"/>
    <property type="match status" value="1"/>
</dbReference>
<dbReference type="SUPFAM" id="SSF46785">
    <property type="entry name" value="Winged helix' DNA-binding domain"/>
    <property type="match status" value="1"/>
</dbReference>
<evidence type="ECO:0000259" key="4">
    <source>
        <dbReference type="PROSITE" id="PS50042"/>
    </source>
</evidence>
<evidence type="ECO:0000256" key="1">
    <source>
        <dbReference type="ARBA" id="ARBA00023015"/>
    </source>
</evidence>
<dbReference type="PANTHER" id="PTHR24567">
    <property type="entry name" value="CRP FAMILY TRANSCRIPTIONAL REGULATORY PROTEIN"/>
    <property type="match status" value="1"/>
</dbReference>
<dbReference type="InterPro" id="IPR050397">
    <property type="entry name" value="Env_Response_Regulators"/>
</dbReference>
<dbReference type="InterPro" id="IPR018490">
    <property type="entry name" value="cNMP-bd_dom_sf"/>
</dbReference>
<dbReference type="SMART" id="SM00100">
    <property type="entry name" value="cNMP"/>
    <property type="match status" value="1"/>
</dbReference>
<dbReference type="CDD" id="cd00038">
    <property type="entry name" value="CAP_ED"/>
    <property type="match status" value="1"/>
</dbReference>
<evidence type="ECO:0000256" key="2">
    <source>
        <dbReference type="ARBA" id="ARBA00023125"/>
    </source>
</evidence>
<dbReference type="EMBL" id="CP000699">
    <property type="protein sequence ID" value="ABQ69379.1"/>
    <property type="molecule type" value="Genomic_DNA"/>
</dbReference>
<dbReference type="InterPro" id="IPR014710">
    <property type="entry name" value="RmlC-like_jellyroll"/>
</dbReference>
<evidence type="ECO:0000313" key="7">
    <source>
        <dbReference type="Proteomes" id="UP000001989"/>
    </source>
</evidence>
<dbReference type="InterPro" id="IPR036388">
    <property type="entry name" value="WH-like_DNA-bd_sf"/>
</dbReference>
<gene>
    <name evidence="6" type="ordered locus">Swit_3029</name>
</gene>
<dbReference type="PROSITE" id="PS50042">
    <property type="entry name" value="CNMP_BINDING_3"/>
    <property type="match status" value="1"/>
</dbReference>
<dbReference type="GO" id="GO:0003677">
    <property type="term" value="F:DNA binding"/>
    <property type="evidence" value="ECO:0007669"/>
    <property type="project" value="UniProtKB-KW"/>
</dbReference>
<feature type="domain" description="Cyclic nucleotide-binding" evidence="4">
    <location>
        <begin position="12"/>
        <end position="114"/>
    </location>
</feature>
<evidence type="ECO:0000256" key="3">
    <source>
        <dbReference type="ARBA" id="ARBA00023163"/>
    </source>
</evidence>
<evidence type="ECO:0000313" key="6">
    <source>
        <dbReference type="EMBL" id="ABQ69379.1"/>
    </source>
</evidence>
<dbReference type="Gene3D" id="1.10.10.10">
    <property type="entry name" value="Winged helix-like DNA-binding domain superfamily/Winged helix DNA-binding domain"/>
    <property type="match status" value="1"/>
</dbReference>
<dbReference type="OrthoDB" id="3525895at2"/>
<dbReference type="Proteomes" id="UP000001989">
    <property type="component" value="Chromosome"/>
</dbReference>
<reference evidence="6 7" key="1">
    <citation type="journal article" date="2010" name="J. Bacteriol.">
        <title>Genome sequence of the dioxin-mineralizing bacterium Sphingomonas wittichii RW1.</title>
        <authorList>
            <person name="Miller T.R."/>
            <person name="Delcher A.L."/>
            <person name="Salzberg S.L."/>
            <person name="Saunders E."/>
            <person name="Detter J.C."/>
            <person name="Halden R.U."/>
        </authorList>
    </citation>
    <scope>NUCLEOTIDE SEQUENCE [LARGE SCALE GENOMIC DNA]</scope>
    <source>
        <strain evidence="7">DSM 6014 / CCUG 31198 / JCM 15750 / NBRC 105917 / EY 4224 / RW1</strain>
    </source>
</reference>
<organism evidence="6 7">
    <name type="scientific">Rhizorhabdus wittichii (strain DSM 6014 / CCUG 31198 / JCM 15750 / NBRC 105917 / EY 4224 / RW1)</name>
    <name type="common">Sphingomonas wittichii</name>
    <dbReference type="NCBI Taxonomy" id="392499"/>
    <lineage>
        <taxon>Bacteria</taxon>
        <taxon>Pseudomonadati</taxon>
        <taxon>Pseudomonadota</taxon>
        <taxon>Alphaproteobacteria</taxon>
        <taxon>Sphingomonadales</taxon>
        <taxon>Sphingomonadaceae</taxon>
        <taxon>Rhizorhabdus</taxon>
    </lineage>
</organism>
<accession>A0A9J9LEM1</accession>
<dbReference type="SMART" id="SM00419">
    <property type="entry name" value="HTH_CRP"/>
    <property type="match status" value="1"/>
</dbReference>
<name>A0A9J9LEM1_RHIWR</name>
<keyword evidence="2" id="KW-0238">DNA-binding</keyword>
<protein>
    <submittedName>
        <fullName evidence="6">Transcriptional regulator, Crp/Fnr family</fullName>
    </submittedName>
</protein>
<dbReference type="AlphaFoldDB" id="A0A9J9LEM1"/>
<keyword evidence="3" id="KW-0804">Transcription</keyword>
<sequence length="228" mass="25159">MTEAIDPAPFDLLQWLPEVACADFHQMARRRGYAPGELIYSQGDQGGEMFRVVEGSVRLSVTRTDGRELLYLLFEPGDCFGVSTLIDGEPLPQTAEAGRDLELQIVTKAAFDELRQRHRTFDDALIRLATRHMRLLSGLFADASLQDMSARVASRILSVARSFGRPGDDGIELSIALSQTELAAMVGGARQTVNKVIMQFRRDGLLSIRNGRLVIHSTRALKSLASGR</sequence>
<dbReference type="Pfam" id="PF00027">
    <property type="entry name" value="cNMP_binding"/>
    <property type="match status" value="1"/>
</dbReference>
<dbReference type="InterPro" id="IPR012318">
    <property type="entry name" value="HTH_CRP"/>
</dbReference>
<feature type="domain" description="HTH crp-type" evidence="5">
    <location>
        <begin position="146"/>
        <end position="219"/>
    </location>
</feature>
<dbReference type="InterPro" id="IPR036390">
    <property type="entry name" value="WH_DNA-bd_sf"/>
</dbReference>